<feature type="repeat" description="RCC1" evidence="2">
    <location>
        <begin position="132"/>
        <end position="185"/>
    </location>
</feature>
<dbReference type="Pfam" id="PF25390">
    <property type="entry name" value="WD40_RLD"/>
    <property type="match status" value="1"/>
</dbReference>
<name>A0AAV7EUY5_ARIFI</name>
<feature type="repeat" description="RCC1" evidence="2">
    <location>
        <begin position="349"/>
        <end position="412"/>
    </location>
</feature>
<keyword evidence="5" id="KW-1185">Reference proteome</keyword>
<dbReference type="SUPFAM" id="SSF50985">
    <property type="entry name" value="RCC1/BLIP-II"/>
    <property type="match status" value="1"/>
</dbReference>
<reference evidence="4 5" key="1">
    <citation type="submission" date="2021-07" db="EMBL/GenBank/DDBJ databases">
        <title>The Aristolochia fimbriata genome: insights into angiosperm evolution, floral development and chemical biosynthesis.</title>
        <authorList>
            <person name="Jiao Y."/>
        </authorList>
    </citation>
    <scope>NUCLEOTIDE SEQUENCE [LARGE SCALE GENOMIC DNA]</scope>
    <source>
        <strain evidence="4">IBCAS-2021</strain>
        <tissue evidence="4">Leaf</tissue>
    </source>
</reference>
<dbReference type="InterPro" id="IPR058923">
    <property type="entry name" value="RCC1-like_dom"/>
</dbReference>
<dbReference type="InterPro" id="IPR051625">
    <property type="entry name" value="Signaling_Regulatory_Domain"/>
</dbReference>
<dbReference type="PRINTS" id="PR00633">
    <property type="entry name" value="RCCNDNSATION"/>
</dbReference>
<dbReference type="AlphaFoldDB" id="A0AAV7EUY5"/>
<keyword evidence="1" id="KW-0677">Repeat</keyword>
<gene>
    <name evidence="4" type="ORF">H6P81_011063</name>
</gene>
<dbReference type="InterPro" id="IPR009091">
    <property type="entry name" value="RCC1/BLIP-II"/>
</dbReference>
<dbReference type="PANTHER" id="PTHR22872:SF9">
    <property type="entry name" value="X-LINKED RETINITIS PIGMENTOSA GTPASE REGULATOR"/>
    <property type="match status" value="1"/>
</dbReference>
<feature type="domain" description="RCC1-like" evidence="3">
    <location>
        <begin position="30"/>
        <end position="406"/>
    </location>
</feature>
<feature type="repeat" description="RCC1" evidence="2">
    <location>
        <begin position="80"/>
        <end position="131"/>
    </location>
</feature>
<feature type="repeat" description="RCC1" evidence="2">
    <location>
        <begin position="186"/>
        <end position="246"/>
    </location>
</feature>
<evidence type="ECO:0000259" key="3">
    <source>
        <dbReference type="Pfam" id="PF25390"/>
    </source>
</evidence>
<comment type="caution">
    <text evidence="4">The sequence shown here is derived from an EMBL/GenBank/DDBJ whole genome shotgun (WGS) entry which is preliminary data.</text>
</comment>
<dbReference type="PROSITE" id="PS00626">
    <property type="entry name" value="RCC1_2"/>
    <property type="match status" value="2"/>
</dbReference>
<accession>A0AAV7EUY5</accession>
<feature type="repeat" description="RCC1" evidence="2">
    <location>
        <begin position="247"/>
        <end position="296"/>
    </location>
</feature>
<proteinExistence type="predicted"/>
<dbReference type="InterPro" id="IPR000408">
    <property type="entry name" value="Reg_chr_condens"/>
</dbReference>
<evidence type="ECO:0000313" key="4">
    <source>
        <dbReference type="EMBL" id="KAG9451098.1"/>
    </source>
</evidence>
<protein>
    <recommendedName>
        <fullName evidence="3">RCC1-like domain-containing protein</fullName>
    </recommendedName>
</protein>
<evidence type="ECO:0000256" key="2">
    <source>
        <dbReference type="PROSITE-ProRule" id="PRU00235"/>
    </source>
</evidence>
<dbReference type="PROSITE" id="PS50012">
    <property type="entry name" value="RCC1_3"/>
    <property type="match status" value="7"/>
</dbReference>
<evidence type="ECO:0000313" key="5">
    <source>
        <dbReference type="Proteomes" id="UP000825729"/>
    </source>
</evidence>
<dbReference type="Gene3D" id="2.130.10.30">
    <property type="entry name" value="Regulator of chromosome condensation 1/beta-lactamase-inhibitor protein II"/>
    <property type="match status" value="2"/>
</dbReference>
<feature type="repeat" description="RCC1" evidence="2">
    <location>
        <begin position="297"/>
        <end position="349"/>
    </location>
</feature>
<evidence type="ECO:0000256" key="1">
    <source>
        <dbReference type="ARBA" id="ARBA00022737"/>
    </source>
</evidence>
<feature type="repeat" description="RCC1" evidence="2">
    <location>
        <begin position="28"/>
        <end position="79"/>
    </location>
</feature>
<dbReference type="EMBL" id="JAINDJ010000004">
    <property type="protein sequence ID" value="KAG9451098.1"/>
    <property type="molecule type" value="Genomic_DNA"/>
</dbReference>
<sequence length="447" mass="47785">MWRRISTVLRPSLSSFLNRKVHTGSRRRFVALWGNGDYGRLGLGSLQSQWTPTACRAFDDECPRAVACGGAHTLFLTEKGRVFATGLNDYGQLGVASEQNYVLEPLEVSGFSSKIIQVAAGFYHSAAITVDGELYMWGNNSSGQLGLGKRANSRISAPTKVDSLGGLSIKMVALGSEHSIALTDLGHLLSWGAGGSGRLGHGHRSNIMGLFRSSSEYTPRLIKEFEGLKVQKIAAGLLHSVCINEQGSVFAFGERTVEKLGFSQSKNATLPSLVNELPSCEEVACGGYHTCVITRDGELYAWGSNENGCLGIGGTYVAQSPERVEGLFLKLHVTQVTCGWKHTAAICGGRIFTWGWGGSHGTFSDHGYSSGGQLGQGNDVDYYEPTEVKLGENVRALQVSCGFNHTGLDFDPSRAPFVKLACVILAVSISVTRAGSGFSEGARSTRG</sequence>
<dbReference type="PANTHER" id="PTHR22872">
    <property type="entry name" value="BTK-BINDING PROTEIN-RELATED"/>
    <property type="match status" value="1"/>
</dbReference>
<dbReference type="Proteomes" id="UP000825729">
    <property type="component" value="Unassembled WGS sequence"/>
</dbReference>
<organism evidence="4 5">
    <name type="scientific">Aristolochia fimbriata</name>
    <name type="common">White veined hardy Dutchman's pipe vine</name>
    <dbReference type="NCBI Taxonomy" id="158543"/>
    <lineage>
        <taxon>Eukaryota</taxon>
        <taxon>Viridiplantae</taxon>
        <taxon>Streptophyta</taxon>
        <taxon>Embryophyta</taxon>
        <taxon>Tracheophyta</taxon>
        <taxon>Spermatophyta</taxon>
        <taxon>Magnoliopsida</taxon>
        <taxon>Magnoliidae</taxon>
        <taxon>Piperales</taxon>
        <taxon>Aristolochiaceae</taxon>
        <taxon>Aristolochia</taxon>
    </lineage>
</organism>